<feature type="region of interest" description="Disordered" evidence="1">
    <location>
        <begin position="1012"/>
        <end position="1052"/>
    </location>
</feature>
<feature type="region of interest" description="Disordered" evidence="1">
    <location>
        <begin position="1"/>
        <end position="53"/>
    </location>
</feature>
<evidence type="ECO:0000313" key="2">
    <source>
        <dbReference type="EMBL" id="KAF2103398.1"/>
    </source>
</evidence>
<feature type="compositionally biased region" description="Basic and acidic residues" evidence="1">
    <location>
        <begin position="109"/>
        <end position="124"/>
    </location>
</feature>
<feature type="region of interest" description="Disordered" evidence="1">
    <location>
        <begin position="152"/>
        <end position="264"/>
    </location>
</feature>
<feature type="compositionally biased region" description="Polar residues" evidence="1">
    <location>
        <begin position="878"/>
        <end position="911"/>
    </location>
</feature>
<feature type="compositionally biased region" description="Basic and acidic residues" evidence="1">
    <location>
        <begin position="631"/>
        <end position="661"/>
    </location>
</feature>
<accession>A0A9P4INY4</accession>
<gene>
    <name evidence="2" type="ORF">NA57DRAFT_72373</name>
</gene>
<feature type="region of interest" description="Disordered" evidence="1">
    <location>
        <begin position="1302"/>
        <end position="1381"/>
    </location>
</feature>
<feature type="compositionally biased region" description="Polar residues" evidence="1">
    <location>
        <begin position="749"/>
        <end position="798"/>
    </location>
</feature>
<evidence type="ECO:0000256" key="1">
    <source>
        <dbReference type="SAM" id="MobiDB-lite"/>
    </source>
</evidence>
<name>A0A9P4INY4_9PEZI</name>
<feature type="compositionally biased region" description="Basic and acidic residues" evidence="1">
    <location>
        <begin position="439"/>
        <end position="458"/>
    </location>
</feature>
<feature type="compositionally biased region" description="Basic and acidic residues" evidence="1">
    <location>
        <begin position="422"/>
        <end position="431"/>
    </location>
</feature>
<dbReference type="OrthoDB" id="5416983at2759"/>
<dbReference type="Proteomes" id="UP000799772">
    <property type="component" value="Unassembled WGS sequence"/>
</dbReference>
<feature type="compositionally biased region" description="Low complexity" evidence="1">
    <location>
        <begin position="1344"/>
        <end position="1364"/>
    </location>
</feature>
<evidence type="ECO:0000313" key="3">
    <source>
        <dbReference type="Proteomes" id="UP000799772"/>
    </source>
</evidence>
<feature type="compositionally biased region" description="Polar residues" evidence="1">
    <location>
        <begin position="87"/>
        <end position="96"/>
    </location>
</feature>
<feature type="compositionally biased region" description="Polar residues" evidence="1">
    <location>
        <begin position="836"/>
        <end position="847"/>
    </location>
</feature>
<feature type="region of interest" description="Disordered" evidence="1">
    <location>
        <begin position="393"/>
        <end position="412"/>
    </location>
</feature>
<feature type="region of interest" description="Disordered" evidence="1">
    <location>
        <begin position="66"/>
        <end position="129"/>
    </location>
</feature>
<protein>
    <submittedName>
        <fullName evidence="2">Uncharacterized protein</fullName>
    </submittedName>
</protein>
<sequence>MAEQITQDVVKEVQSMGEPSPIDESATTTSHFAAGDGQAQPPLTNDSPAPADPKLVENATVEQVLGVEEGRAATPSIVEESVDGSLQVPSEETGSNAAIVDLSGGSDTDSSRPDVLELGKEGAGHVRSNSIKKPATFKSVSVTKSFLAKAATASPAIKGVTDRGPSPASGSTSVAQSARPRLVAKSGSGGLTPRSALSKVNGGVGGPDASKVWNKNRPIAPPPPKQFTDEELKQQYGIHMATRLQADETGKEAKWADIDDDEDDWAPESVEWMDGTKSSVVAGETMPSMAPEDEGRPAMPAQEEHPEMPKPPSAPVQRPSSTSGTKTILKPGVHAQSPVNQGKPGNGLVLKGAAEKPTLVAKSPAPVPVKSPWAALPPVDKVVPIAPPVQPPFPSRFAQRDPHGFDSLPPVSSAKEIAADDFSRAFRDEQTSRTLFDSKSGRYEPVNETRRGSVRDQGFRQPALLQRPTAQDQRTAPAEPSAAFQTSRTSAEGSWGRRRASSSVSGGSGSLARRMSIGRPGDAALPALDIQTQTQQRRESQSYSGSGVSPVDSFRSGGGQFAQMSQDARTHASPSTPRWQRPSPMLAPGQPVENAINTNTAQETPVDGEPAIPPEGNESHAEAVARQQRLMTEKIERAKQAKLRREEEERREEAAKAERLRLKIASLAPPSPKPKDNGDDTTIDGESTIAKSSIDQPPQSPLQDLSKASPPNPSLLHSLPSPLKPPLPSANGEPAQFGLIKLHPAQSFRKPSSELQFSNKSPSIPTNLSFSQPLEGSRPAVSSFQTTPESQPISSTTAEMGPQPNMAPKSPTPWTAPATTGNIWGPNAGNRGLGNGTFSTNTDNTPAQRGDRHNRIAGGGAFSNGRYTASGAGPPPAQQSTTPMAATPSMSASNSMWDTASSSTGLWAQSKKNGKADKERHAKTREEGSGMHFAFKSRHVALDEETGKRTGEVMVTTDGGDISFTPPGLTNGHTQSTAVTPSASTQSELVDSIAQPIPANDVPINRAVGAERAHAQATSKPVSRFFPARTGSNSPPPPDALNNELMDGNPKTPGVKLPDPKPQVKLPPAPTHAVENVTPVQSTSMPVLTSQPQLPIAQRSEWADRIDHLVHPNKTTKAQLDAARAKLDASTKTFLANAPRMSATRYGSPPRRAAKPVASSSIETLDMGAGPATSRNGATVSLPATSLTQAPVKRYGFTIDTSASVTSKSTAEEDFLEEREFGSRPIVKLPTVPHMAAHLPHIPPPPAARHPNSRFQRADPLEVLSGDPTNSVIDVKTNPNGVVVNIHLHGMVQVKTKTVHMVPRKPFYNPRSYSGRGNKKGGNNGKDGENSRPGSRKASNVNIPQAGPSSSQGNPSSPRTPRGGFPRGGWAKKGPGNGFSG</sequence>
<keyword evidence="3" id="KW-1185">Reference proteome</keyword>
<reference evidence="2" key="1">
    <citation type="journal article" date="2020" name="Stud. Mycol.">
        <title>101 Dothideomycetes genomes: a test case for predicting lifestyles and emergence of pathogens.</title>
        <authorList>
            <person name="Haridas S."/>
            <person name="Albert R."/>
            <person name="Binder M."/>
            <person name="Bloem J."/>
            <person name="Labutti K."/>
            <person name="Salamov A."/>
            <person name="Andreopoulos B."/>
            <person name="Baker S."/>
            <person name="Barry K."/>
            <person name="Bills G."/>
            <person name="Bluhm B."/>
            <person name="Cannon C."/>
            <person name="Castanera R."/>
            <person name="Culley D."/>
            <person name="Daum C."/>
            <person name="Ezra D."/>
            <person name="Gonzalez J."/>
            <person name="Henrissat B."/>
            <person name="Kuo A."/>
            <person name="Liang C."/>
            <person name="Lipzen A."/>
            <person name="Lutzoni F."/>
            <person name="Magnuson J."/>
            <person name="Mondo S."/>
            <person name="Nolan M."/>
            <person name="Ohm R."/>
            <person name="Pangilinan J."/>
            <person name="Park H.-J."/>
            <person name="Ramirez L."/>
            <person name="Alfaro M."/>
            <person name="Sun H."/>
            <person name="Tritt A."/>
            <person name="Yoshinaga Y."/>
            <person name="Zwiers L.-H."/>
            <person name="Turgeon B."/>
            <person name="Goodwin S."/>
            <person name="Spatafora J."/>
            <person name="Crous P."/>
            <person name="Grigoriev I."/>
        </authorList>
    </citation>
    <scope>NUCLEOTIDE SEQUENCE</scope>
    <source>
        <strain evidence="2">CBS 133067</strain>
    </source>
</reference>
<comment type="caution">
    <text evidence="2">The sequence shown here is derived from an EMBL/GenBank/DDBJ whole genome shotgun (WGS) entry which is preliminary data.</text>
</comment>
<organism evidence="2 3">
    <name type="scientific">Rhizodiscina lignyota</name>
    <dbReference type="NCBI Taxonomy" id="1504668"/>
    <lineage>
        <taxon>Eukaryota</taxon>
        <taxon>Fungi</taxon>
        <taxon>Dikarya</taxon>
        <taxon>Ascomycota</taxon>
        <taxon>Pezizomycotina</taxon>
        <taxon>Dothideomycetes</taxon>
        <taxon>Pleosporomycetidae</taxon>
        <taxon>Aulographales</taxon>
        <taxon>Rhizodiscinaceae</taxon>
        <taxon>Rhizodiscina</taxon>
    </lineage>
</organism>
<dbReference type="EMBL" id="ML978122">
    <property type="protein sequence ID" value="KAF2103398.1"/>
    <property type="molecule type" value="Genomic_DNA"/>
</dbReference>
<feature type="compositionally biased region" description="Basic and acidic residues" evidence="1">
    <location>
        <begin position="245"/>
        <end position="257"/>
    </location>
</feature>
<feature type="compositionally biased region" description="Low complexity" evidence="1">
    <location>
        <begin position="501"/>
        <end position="514"/>
    </location>
</feature>
<feature type="compositionally biased region" description="Polar residues" evidence="1">
    <location>
        <begin position="689"/>
        <end position="703"/>
    </location>
</feature>
<feature type="compositionally biased region" description="Basic and acidic residues" evidence="1">
    <location>
        <begin position="940"/>
        <end position="949"/>
    </location>
</feature>
<feature type="compositionally biased region" description="Polar residues" evidence="1">
    <location>
        <begin position="562"/>
        <end position="578"/>
    </location>
</feature>
<feature type="region of interest" description="Disordered" evidence="1">
    <location>
        <begin position="286"/>
        <end position="351"/>
    </location>
</feature>
<feature type="region of interest" description="Disordered" evidence="1">
    <location>
        <begin position="422"/>
        <end position="949"/>
    </location>
</feature>
<proteinExistence type="predicted"/>
<feature type="compositionally biased region" description="Basic and acidic residues" evidence="1">
    <location>
        <begin position="914"/>
        <end position="929"/>
    </location>
</feature>